<sequence length="127" mass="14114">MWLMMAPTQQASVTRWVTVLPGSPRLWALTPQTAVMLVTTGAPCEPPWLRPCPHSSCSPASQKGGWGIYFHLSLLLLLPPPPLYLKCMSQVTRFLLHSPLISSISTRILGSQLLCFHVTQARLRPQL</sequence>
<accession>A0AAD3NLH7</accession>
<dbReference type="AlphaFoldDB" id="A0AAD3NLH7"/>
<dbReference type="EMBL" id="BRZM01001883">
    <property type="protein sequence ID" value="GLD73910.1"/>
    <property type="molecule type" value="Genomic_DNA"/>
</dbReference>
<proteinExistence type="predicted"/>
<organism evidence="1 2">
    <name type="scientific">Lates japonicus</name>
    <name type="common">Japanese lates</name>
    <dbReference type="NCBI Taxonomy" id="270547"/>
    <lineage>
        <taxon>Eukaryota</taxon>
        <taxon>Metazoa</taxon>
        <taxon>Chordata</taxon>
        <taxon>Craniata</taxon>
        <taxon>Vertebrata</taxon>
        <taxon>Euteleostomi</taxon>
        <taxon>Actinopterygii</taxon>
        <taxon>Neopterygii</taxon>
        <taxon>Teleostei</taxon>
        <taxon>Neoteleostei</taxon>
        <taxon>Acanthomorphata</taxon>
        <taxon>Carangaria</taxon>
        <taxon>Carangaria incertae sedis</taxon>
        <taxon>Centropomidae</taxon>
        <taxon>Lates</taxon>
    </lineage>
</organism>
<keyword evidence="2" id="KW-1185">Reference proteome</keyword>
<evidence type="ECO:0000313" key="2">
    <source>
        <dbReference type="Proteomes" id="UP001279410"/>
    </source>
</evidence>
<dbReference type="Proteomes" id="UP001279410">
    <property type="component" value="Unassembled WGS sequence"/>
</dbReference>
<comment type="caution">
    <text evidence="1">The sequence shown here is derived from an EMBL/GenBank/DDBJ whole genome shotgun (WGS) entry which is preliminary data.</text>
</comment>
<gene>
    <name evidence="1" type="ORF">AKAME5_002523600</name>
</gene>
<evidence type="ECO:0000313" key="1">
    <source>
        <dbReference type="EMBL" id="GLD73910.1"/>
    </source>
</evidence>
<name>A0AAD3NLH7_LATJO</name>
<protein>
    <submittedName>
        <fullName evidence="1">Sodium/potassium-transporting ATPase subunit beta-1-interacting protein 3-like protein</fullName>
    </submittedName>
</protein>
<reference evidence="1" key="1">
    <citation type="submission" date="2022-08" db="EMBL/GenBank/DDBJ databases">
        <title>Genome sequencing of akame (Lates japonicus).</title>
        <authorList>
            <person name="Hashiguchi Y."/>
            <person name="Takahashi H."/>
        </authorList>
    </citation>
    <scope>NUCLEOTIDE SEQUENCE</scope>
    <source>
        <strain evidence="1">Kochi</strain>
    </source>
</reference>